<feature type="transmembrane region" description="Helical" evidence="8">
    <location>
        <begin position="376"/>
        <end position="395"/>
    </location>
</feature>
<dbReference type="EMBL" id="JACBZS010000001">
    <property type="protein sequence ID" value="NYI69812.1"/>
    <property type="molecule type" value="Genomic_DNA"/>
</dbReference>
<dbReference type="Pfam" id="PF07690">
    <property type="entry name" value="MFS_1"/>
    <property type="match status" value="1"/>
</dbReference>
<proteinExistence type="inferred from homology"/>
<comment type="caution">
    <text evidence="10">The sequence shown here is derived from an EMBL/GenBank/DDBJ whole genome shotgun (WGS) entry which is preliminary data.</text>
</comment>
<keyword evidence="11" id="KW-1185">Reference proteome</keyword>
<dbReference type="GO" id="GO:0005886">
    <property type="term" value="C:plasma membrane"/>
    <property type="evidence" value="ECO:0007669"/>
    <property type="project" value="UniProtKB-SubCell"/>
</dbReference>
<evidence type="ECO:0000256" key="5">
    <source>
        <dbReference type="ARBA" id="ARBA00022692"/>
    </source>
</evidence>
<dbReference type="CDD" id="cd17324">
    <property type="entry name" value="MFS_NepI_like"/>
    <property type="match status" value="1"/>
</dbReference>
<evidence type="ECO:0000313" key="10">
    <source>
        <dbReference type="EMBL" id="NYI69812.1"/>
    </source>
</evidence>
<feature type="transmembrane region" description="Helical" evidence="8">
    <location>
        <begin position="224"/>
        <end position="244"/>
    </location>
</feature>
<feature type="transmembrane region" description="Helical" evidence="8">
    <location>
        <begin position="145"/>
        <end position="162"/>
    </location>
</feature>
<evidence type="ECO:0000256" key="7">
    <source>
        <dbReference type="ARBA" id="ARBA00023136"/>
    </source>
</evidence>
<feature type="transmembrane region" description="Helical" evidence="8">
    <location>
        <begin position="289"/>
        <end position="309"/>
    </location>
</feature>
<keyword evidence="3" id="KW-0813">Transport</keyword>
<dbReference type="SUPFAM" id="SSF103473">
    <property type="entry name" value="MFS general substrate transporter"/>
    <property type="match status" value="1"/>
</dbReference>
<comment type="subcellular location">
    <subcellularLocation>
        <location evidence="1">Cell membrane</location>
        <topology evidence="1">Multi-pass membrane protein</topology>
    </subcellularLocation>
</comment>
<dbReference type="Gene3D" id="1.20.1250.20">
    <property type="entry name" value="MFS general substrate transporter like domains"/>
    <property type="match status" value="1"/>
</dbReference>
<evidence type="ECO:0000256" key="4">
    <source>
        <dbReference type="ARBA" id="ARBA00022475"/>
    </source>
</evidence>
<dbReference type="PANTHER" id="PTHR43271:SF1">
    <property type="entry name" value="INNER MEMBRANE TRANSPORT PROTEIN YNFM"/>
    <property type="match status" value="1"/>
</dbReference>
<feature type="transmembrane region" description="Helical" evidence="8">
    <location>
        <begin position="54"/>
        <end position="74"/>
    </location>
</feature>
<keyword evidence="7 8" id="KW-0472">Membrane</keyword>
<evidence type="ECO:0000256" key="2">
    <source>
        <dbReference type="ARBA" id="ARBA00008335"/>
    </source>
</evidence>
<evidence type="ECO:0000313" key="11">
    <source>
        <dbReference type="Proteomes" id="UP000527616"/>
    </source>
</evidence>
<sequence length="405" mass="41006">MSPADRPARYRHGDRGYRQITVALFAAGLATFIGLYSTQALLPELSAVFAVGPASAALSVSVTTGALAIFVLPISALSDRFGRRRVMIISAIGSAAIGLALPLAASWPVLLAGRALQGVALAGVPAVAMAYLAEEVDPSALGAAMGRYIGGTTIGGLIGRLTPGLTLDLADWRVALLAAAVLAGVAAALFAALSPRSAHFSPAPATPRRIAAGVVRHLRTPALLALYALAFVLMGGFVTVYNYLGYRLLAPPFSLPPGAVALIFLLYLAGTVSATWAGRLADRRGRSRVLAVTVGATLLGLAITLAPWLPAVLAGTALFTAGFFAAHAVASGWVGALADRDRGTASGLYLCGYYAGSSVIGALGGVVFAAGGWPAVVGYVGALCLVAFVLGRVPAGIGRAGGHRP</sequence>
<feature type="transmembrane region" description="Helical" evidence="8">
    <location>
        <begin position="174"/>
        <end position="193"/>
    </location>
</feature>
<dbReference type="PROSITE" id="PS50850">
    <property type="entry name" value="MFS"/>
    <property type="match status" value="1"/>
</dbReference>
<organism evidence="10 11">
    <name type="scientific">Naumannella cuiyingiana</name>
    <dbReference type="NCBI Taxonomy" id="1347891"/>
    <lineage>
        <taxon>Bacteria</taxon>
        <taxon>Bacillati</taxon>
        <taxon>Actinomycetota</taxon>
        <taxon>Actinomycetes</taxon>
        <taxon>Propionibacteriales</taxon>
        <taxon>Propionibacteriaceae</taxon>
        <taxon>Naumannella</taxon>
    </lineage>
</organism>
<dbReference type="AlphaFoldDB" id="A0A7Z0D6I9"/>
<reference evidence="10 11" key="1">
    <citation type="submission" date="2020-07" db="EMBL/GenBank/DDBJ databases">
        <title>Sequencing the genomes of 1000 actinobacteria strains.</title>
        <authorList>
            <person name="Klenk H.-P."/>
        </authorList>
    </citation>
    <scope>NUCLEOTIDE SEQUENCE [LARGE SCALE GENOMIC DNA]</scope>
    <source>
        <strain evidence="10 11">DSM 103164</strain>
    </source>
</reference>
<evidence type="ECO:0000256" key="1">
    <source>
        <dbReference type="ARBA" id="ARBA00004651"/>
    </source>
</evidence>
<dbReference type="GO" id="GO:0022857">
    <property type="term" value="F:transmembrane transporter activity"/>
    <property type="evidence" value="ECO:0007669"/>
    <property type="project" value="InterPro"/>
</dbReference>
<dbReference type="RefSeq" id="WP_218843610.1">
    <property type="nucleotide sequence ID" value="NZ_JACBZS010000001.1"/>
</dbReference>
<dbReference type="InterPro" id="IPR011701">
    <property type="entry name" value="MFS"/>
</dbReference>
<feature type="transmembrane region" description="Helical" evidence="8">
    <location>
        <begin position="86"/>
        <end position="109"/>
    </location>
</feature>
<dbReference type="InterPro" id="IPR020846">
    <property type="entry name" value="MFS_dom"/>
</dbReference>
<dbReference type="PANTHER" id="PTHR43271">
    <property type="entry name" value="BLL2771 PROTEIN"/>
    <property type="match status" value="1"/>
</dbReference>
<comment type="similarity">
    <text evidence="2">Belongs to the major facilitator superfamily.</text>
</comment>
<evidence type="ECO:0000256" key="3">
    <source>
        <dbReference type="ARBA" id="ARBA00022448"/>
    </source>
</evidence>
<feature type="transmembrane region" description="Helical" evidence="8">
    <location>
        <begin position="20"/>
        <end position="42"/>
    </location>
</feature>
<dbReference type="InterPro" id="IPR005829">
    <property type="entry name" value="Sugar_transporter_CS"/>
</dbReference>
<feature type="transmembrane region" description="Helical" evidence="8">
    <location>
        <begin position="115"/>
        <end position="133"/>
    </location>
</feature>
<feature type="domain" description="Major facilitator superfamily (MFS) profile" evidence="9">
    <location>
        <begin position="20"/>
        <end position="399"/>
    </location>
</feature>
<keyword evidence="4" id="KW-1003">Cell membrane</keyword>
<name>A0A7Z0D6I9_9ACTN</name>
<evidence type="ECO:0000259" key="9">
    <source>
        <dbReference type="PROSITE" id="PS50850"/>
    </source>
</evidence>
<feature type="transmembrane region" description="Helical" evidence="8">
    <location>
        <begin position="256"/>
        <end position="277"/>
    </location>
</feature>
<feature type="transmembrane region" description="Helical" evidence="8">
    <location>
        <begin position="348"/>
        <end position="370"/>
    </location>
</feature>
<keyword evidence="6 8" id="KW-1133">Transmembrane helix</keyword>
<accession>A0A7Z0D6I9</accession>
<gene>
    <name evidence="10" type="ORF">GGQ54_000372</name>
</gene>
<feature type="transmembrane region" description="Helical" evidence="8">
    <location>
        <begin position="315"/>
        <end position="336"/>
    </location>
</feature>
<protein>
    <submittedName>
        <fullName evidence="10">Putative MFS family arabinose efflux permease</fullName>
    </submittedName>
</protein>
<evidence type="ECO:0000256" key="6">
    <source>
        <dbReference type="ARBA" id="ARBA00022989"/>
    </source>
</evidence>
<keyword evidence="5 8" id="KW-0812">Transmembrane</keyword>
<dbReference type="PROSITE" id="PS00216">
    <property type="entry name" value="SUGAR_TRANSPORT_1"/>
    <property type="match status" value="1"/>
</dbReference>
<dbReference type="InterPro" id="IPR036259">
    <property type="entry name" value="MFS_trans_sf"/>
</dbReference>
<evidence type="ECO:0000256" key="8">
    <source>
        <dbReference type="SAM" id="Phobius"/>
    </source>
</evidence>
<dbReference type="Proteomes" id="UP000527616">
    <property type="component" value="Unassembled WGS sequence"/>
</dbReference>